<evidence type="ECO:0000313" key="1">
    <source>
        <dbReference type="EMBL" id="VTZ59782.1"/>
    </source>
</evidence>
<evidence type="ECO:0000313" key="2">
    <source>
        <dbReference type="Proteomes" id="UP000507954"/>
    </source>
</evidence>
<proteinExistence type="predicted"/>
<gene>
    <name evidence="1" type="ORF">EMEDMD4_1240010</name>
</gene>
<name>A0A508WR28_9HYPH</name>
<organism evidence="1 2">
    <name type="scientific">Sinorhizobium medicae</name>
    <dbReference type="NCBI Taxonomy" id="110321"/>
    <lineage>
        <taxon>Bacteria</taxon>
        <taxon>Pseudomonadati</taxon>
        <taxon>Pseudomonadota</taxon>
        <taxon>Alphaproteobacteria</taxon>
        <taxon>Hyphomicrobiales</taxon>
        <taxon>Rhizobiaceae</taxon>
        <taxon>Sinorhizobium/Ensifer group</taxon>
        <taxon>Sinorhizobium</taxon>
    </lineage>
</organism>
<sequence length="100" mass="11419">MIRALRLKWRWVNLDQQSGGDDRDGHPIRAGTVWMKQGAAKLPTVITAIYEDLVGRRGTPLDLAQVLLEGLTATERRRRLRMRQLQLEAIGDSFVRPSVR</sequence>
<dbReference type="AlphaFoldDB" id="A0A508WR28"/>
<dbReference type="Proteomes" id="UP000507954">
    <property type="component" value="Unassembled WGS sequence"/>
</dbReference>
<accession>A0A508WR28</accession>
<reference evidence="1 2" key="1">
    <citation type="submission" date="2019-06" db="EMBL/GenBank/DDBJ databases">
        <authorList>
            <person name="Le Quere A."/>
            <person name="Colella S."/>
        </authorList>
    </citation>
    <scope>NUCLEOTIDE SEQUENCE [LARGE SCALE GENOMIC DNA]</scope>
    <source>
        <strain evidence="1">EmedicaeMD41</strain>
    </source>
</reference>
<protein>
    <submittedName>
        <fullName evidence="1">Uncharacterized protein</fullName>
    </submittedName>
</protein>
<dbReference type="EMBL" id="CABFNB010000029">
    <property type="protein sequence ID" value="VTZ59782.1"/>
    <property type="molecule type" value="Genomic_DNA"/>
</dbReference>